<reference evidence="2" key="1">
    <citation type="submission" date="2019-04" db="EMBL/GenBank/DDBJ databases">
        <title>Evolution of Biomass-Degrading Anaerobic Consortia Revealed by Metagenomics.</title>
        <authorList>
            <person name="Peng X."/>
        </authorList>
    </citation>
    <scope>NUCLEOTIDE SEQUENCE</scope>
    <source>
        <strain evidence="2">SIG240</strain>
    </source>
</reference>
<gene>
    <name evidence="2" type="ORF">E7201_07890</name>
</gene>
<protein>
    <submittedName>
        <fullName evidence="2">Helix-turn-helix transcriptional regulator</fullName>
    </submittedName>
</protein>
<dbReference type="PROSITE" id="PS50943">
    <property type="entry name" value="HTH_CROC1"/>
    <property type="match status" value="1"/>
</dbReference>
<dbReference type="Pfam" id="PF01381">
    <property type="entry name" value="HTH_3"/>
    <property type="match status" value="1"/>
</dbReference>
<feature type="domain" description="HTH cro/C1-type" evidence="1">
    <location>
        <begin position="8"/>
        <end position="62"/>
    </location>
</feature>
<dbReference type="Proteomes" id="UP000761380">
    <property type="component" value="Unassembled WGS sequence"/>
</dbReference>
<evidence type="ECO:0000313" key="2">
    <source>
        <dbReference type="EMBL" id="MBE6093065.1"/>
    </source>
</evidence>
<evidence type="ECO:0000259" key="1">
    <source>
        <dbReference type="PROSITE" id="PS50943"/>
    </source>
</evidence>
<dbReference type="GO" id="GO:0003677">
    <property type="term" value="F:DNA binding"/>
    <property type="evidence" value="ECO:0007669"/>
    <property type="project" value="InterPro"/>
</dbReference>
<dbReference type="InterPro" id="IPR010982">
    <property type="entry name" value="Lambda_DNA-bd_dom_sf"/>
</dbReference>
<dbReference type="AlphaFoldDB" id="A0A927ZV13"/>
<dbReference type="SMART" id="SM00530">
    <property type="entry name" value="HTH_XRE"/>
    <property type="match status" value="1"/>
</dbReference>
<dbReference type="SUPFAM" id="SSF47413">
    <property type="entry name" value="lambda repressor-like DNA-binding domains"/>
    <property type="match status" value="1"/>
</dbReference>
<accession>A0A927ZV13</accession>
<organism evidence="2 3">
    <name type="scientific">Selenomonas ruminantium</name>
    <dbReference type="NCBI Taxonomy" id="971"/>
    <lineage>
        <taxon>Bacteria</taxon>
        <taxon>Bacillati</taxon>
        <taxon>Bacillota</taxon>
        <taxon>Negativicutes</taxon>
        <taxon>Selenomonadales</taxon>
        <taxon>Selenomonadaceae</taxon>
        <taxon>Selenomonas</taxon>
    </lineage>
</organism>
<sequence length="68" mass="7411">MELNIKAIRFAMAEKRLNISSLARAAGLSPTTLNQWLNHGKNPRIDKLGALAGALGVSYTEIVKDEEC</sequence>
<name>A0A927ZV13_SELRU</name>
<proteinExistence type="predicted"/>
<dbReference type="Gene3D" id="1.10.260.40">
    <property type="entry name" value="lambda repressor-like DNA-binding domains"/>
    <property type="match status" value="1"/>
</dbReference>
<dbReference type="CDD" id="cd00093">
    <property type="entry name" value="HTH_XRE"/>
    <property type="match status" value="1"/>
</dbReference>
<comment type="caution">
    <text evidence="2">The sequence shown here is derived from an EMBL/GenBank/DDBJ whole genome shotgun (WGS) entry which is preliminary data.</text>
</comment>
<dbReference type="EMBL" id="SVBY01000053">
    <property type="protein sequence ID" value="MBE6093065.1"/>
    <property type="molecule type" value="Genomic_DNA"/>
</dbReference>
<evidence type="ECO:0000313" key="3">
    <source>
        <dbReference type="Proteomes" id="UP000761380"/>
    </source>
</evidence>
<dbReference type="InterPro" id="IPR001387">
    <property type="entry name" value="Cro/C1-type_HTH"/>
</dbReference>